<organism evidence="1">
    <name type="scientific">gut metagenome</name>
    <dbReference type="NCBI Taxonomy" id="749906"/>
    <lineage>
        <taxon>unclassified sequences</taxon>
        <taxon>metagenomes</taxon>
        <taxon>organismal metagenomes</taxon>
    </lineage>
</organism>
<evidence type="ECO:0000313" key="1">
    <source>
        <dbReference type="EMBL" id="EJX05933.1"/>
    </source>
</evidence>
<dbReference type="EMBL" id="AMCI01001324">
    <property type="protein sequence ID" value="EJX05933.1"/>
    <property type="molecule type" value="Genomic_DNA"/>
</dbReference>
<protein>
    <submittedName>
        <fullName evidence="1">Uncharacterized protein</fullName>
    </submittedName>
</protein>
<comment type="caution">
    <text evidence="1">The sequence shown here is derived from an EMBL/GenBank/DDBJ whole genome shotgun (WGS) entry which is preliminary data.</text>
</comment>
<dbReference type="AlphaFoldDB" id="J9GT94"/>
<accession>J9GT94</accession>
<sequence>MACCTKRSTTVSIPNKRILPLSLGISTLFTGFGR</sequence>
<name>J9GT94_9ZZZZ</name>
<proteinExistence type="predicted"/>
<reference evidence="1" key="1">
    <citation type="journal article" date="2012" name="PLoS ONE">
        <title>Gene sets for utilization of primary and secondary nutrition supplies in the distal gut of endangered iberian lynx.</title>
        <authorList>
            <person name="Alcaide M."/>
            <person name="Messina E."/>
            <person name="Richter M."/>
            <person name="Bargiela R."/>
            <person name="Peplies J."/>
            <person name="Huws S.A."/>
            <person name="Newbold C.J."/>
            <person name="Golyshin P.N."/>
            <person name="Simon M.A."/>
            <person name="Lopez G."/>
            <person name="Yakimov M.M."/>
            <person name="Ferrer M."/>
        </authorList>
    </citation>
    <scope>NUCLEOTIDE SEQUENCE</scope>
</reference>
<gene>
    <name evidence="1" type="ORF">EVA_05959</name>
</gene>